<organism evidence="2 3">
    <name type="scientific">Flavobacterium frigoritolerans</name>
    <dbReference type="NCBI Taxonomy" id="2987686"/>
    <lineage>
        <taxon>Bacteria</taxon>
        <taxon>Pseudomonadati</taxon>
        <taxon>Bacteroidota</taxon>
        <taxon>Flavobacteriia</taxon>
        <taxon>Flavobacteriales</taxon>
        <taxon>Flavobacteriaceae</taxon>
        <taxon>Flavobacterium</taxon>
    </lineage>
</organism>
<dbReference type="RefSeq" id="WP_264285468.1">
    <property type="nucleotide sequence ID" value="NZ_JAOZEV010000001.1"/>
</dbReference>
<sequence>MKKYFSFFLLIILFTSCQVTETISLNADGSGTINVVQLRDEHSYMLSAGEKYSKEEQFKDTAYVFQDYITKYNETFFKYTQSEQQLFQKYANVKVHVKKSSFDKEFKTIITFPFTKIDVVPNLYNTEDYANDLENNYALTAEKHFFDVQYSFDGTVFKRTLNVINEAEIEKNKNQIKDFKSKTHSLDLTLTYSLKYNFPRRIKSVSNAAAILSSDKKSLTLTLQLLDCLQDPASTNLEVVLE</sequence>
<feature type="signal peptide" evidence="1">
    <location>
        <begin position="1"/>
        <end position="21"/>
    </location>
</feature>
<keyword evidence="3" id="KW-1185">Reference proteome</keyword>
<dbReference type="PROSITE" id="PS51257">
    <property type="entry name" value="PROKAR_LIPOPROTEIN"/>
    <property type="match status" value="1"/>
</dbReference>
<dbReference type="AlphaFoldDB" id="A0A9X3C0N2"/>
<evidence type="ECO:0008006" key="4">
    <source>
        <dbReference type="Google" id="ProtNLM"/>
    </source>
</evidence>
<comment type="caution">
    <text evidence="2">The sequence shown here is derived from an EMBL/GenBank/DDBJ whole genome shotgun (WGS) entry which is preliminary data.</text>
</comment>
<keyword evidence="1" id="KW-0732">Signal</keyword>
<proteinExistence type="predicted"/>
<gene>
    <name evidence="2" type="ORF">OIU80_02250</name>
</gene>
<evidence type="ECO:0000313" key="3">
    <source>
        <dbReference type="Proteomes" id="UP001151133"/>
    </source>
</evidence>
<evidence type="ECO:0000256" key="1">
    <source>
        <dbReference type="SAM" id="SignalP"/>
    </source>
</evidence>
<feature type="chain" id="PRO_5040814516" description="Lipoprotein" evidence="1">
    <location>
        <begin position="22"/>
        <end position="242"/>
    </location>
</feature>
<accession>A0A9X3C0N2</accession>
<protein>
    <recommendedName>
        <fullName evidence="4">Lipoprotein</fullName>
    </recommendedName>
</protein>
<evidence type="ECO:0000313" key="2">
    <source>
        <dbReference type="EMBL" id="MCV9931091.1"/>
    </source>
</evidence>
<reference evidence="2" key="1">
    <citation type="submission" date="2022-10" db="EMBL/GenBank/DDBJ databases">
        <title>Two novel species of Flavobacterium.</title>
        <authorList>
            <person name="Liu Q."/>
            <person name="Xin Y.-H."/>
        </authorList>
    </citation>
    <scope>NUCLEOTIDE SEQUENCE</scope>
    <source>
        <strain evidence="2">LS1R47</strain>
    </source>
</reference>
<name>A0A9X3C0N2_9FLAO</name>
<dbReference type="EMBL" id="JAOZEV010000001">
    <property type="protein sequence ID" value="MCV9931091.1"/>
    <property type="molecule type" value="Genomic_DNA"/>
</dbReference>
<dbReference type="Proteomes" id="UP001151133">
    <property type="component" value="Unassembled WGS sequence"/>
</dbReference>